<dbReference type="Proteomes" id="UP000663842">
    <property type="component" value="Unassembled WGS sequence"/>
</dbReference>
<gene>
    <name evidence="1" type="ORF">UXM345_LOCUS34358</name>
</gene>
<feature type="non-terminal residue" evidence="1">
    <location>
        <position position="1"/>
    </location>
</feature>
<evidence type="ECO:0000313" key="2">
    <source>
        <dbReference type="Proteomes" id="UP000663842"/>
    </source>
</evidence>
<proteinExistence type="predicted"/>
<comment type="caution">
    <text evidence="1">The sequence shown here is derived from an EMBL/GenBank/DDBJ whole genome shotgun (WGS) entry which is preliminary data.</text>
</comment>
<dbReference type="AlphaFoldDB" id="A0A820J456"/>
<name>A0A820J456_9BILA</name>
<sequence length="74" mass="8826">LSDELKQETVKREIANILSLPLLQINKIIQAFYDSRDTLLSINQNFETFTNYVEKTYIINPKFSPLNWNHYTIY</sequence>
<dbReference type="EMBL" id="CAJOBF010012480">
    <property type="protein sequence ID" value="CAF4319007.1"/>
    <property type="molecule type" value="Genomic_DNA"/>
</dbReference>
<evidence type="ECO:0000313" key="1">
    <source>
        <dbReference type="EMBL" id="CAF4319007.1"/>
    </source>
</evidence>
<protein>
    <submittedName>
        <fullName evidence="1">Uncharacterized protein</fullName>
    </submittedName>
</protein>
<organism evidence="1 2">
    <name type="scientific">Rotaria magnacalcarata</name>
    <dbReference type="NCBI Taxonomy" id="392030"/>
    <lineage>
        <taxon>Eukaryota</taxon>
        <taxon>Metazoa</taxon>
        <taxon>Spiralia</taxon>
        <taxon>Gnathifera</taxon>
        <taxon>Rotifera</taxon>
        <taxon>Eurotatoria</taxon>
        <taxon>Bdelloidea</taxon>
        <taxon>Philodinida</taxon>
        <taxon>Philodinidae</taxon>
        <taxon>Rotaria</taxon>
    </lineage>
</organism>
<accession>A0A820J456</accession>
<reference evidence="1" key="1">
    <citation type="submission" date="2021-02" db="EMBL/GenBank/DDBJ databases">
        <authorList>
            <person name="Nowell W R."/>
        </authorList>
    </citation>
    <scope>NUCLEOTIDE SEQUENCE</scope>
</reference>